<dbReference type="Proteomes" id="UP000254601">
    <property type="component" value="Unassembled WGS sequence"/>
</dbReference>
<dbReference type="SUPFAM" id="SSF53850">
    <property type="entry name" value="Periplasmic binding protein-like II"/>
    <property type="match status" value="1"/>
</dbReference>
<evidence type="ECO:0000259" key="4">
    <source>
        <dbReference type="SMART" id="SM00062"/>
    </source>
</evidence>
<keyword evidence="2 3" id="KW-0732">Signal</keyword>
<feature type="chain" id="PRO_5017028803" evidence="3">
    <location>
        <begin position="25"/>
        <end position="249"/>
    </location>
</feature>
<evidence type="ECO:0000256" key="1">
    <source>
        <dbReference type="ARBA" id="ARBA00010333"/>
    </source>
</evidence>
<keyword evidence="6" id="KW-1185">Reference proteome</keyword>
<proteinExistence type="inferred from homology"/>
<feature type="signal peptide" evidence="3">
    <location>
        <begin position="1"/>
        <end position="24"/>
    </location>
</feature>
<dbReference type="InterPro" id="IPR001638">
    <property type="entry name" value="Solute-binding_3/MltF_N"/>
</dbReference>
<protein>
    <submittedName>
        <fullName evidence="5">Sulfate starvation-induced protein 7</fullName>
    </submittedName>
</protein>
<dbReference type="PANTHER" id="PTHR35936:SF19">
    <property type="entry name" value="AMINO-ACID-BINDING PROTEIN YXEM-RELATED"/>
    <property type="match status" value="1"/>
</dbReference>
<evidence type="ECO:0000313" key="5">
    <source>
        <dbReference type="EMBL" id="SUO93109.1"/>
    </source>
</evidence>
<organism evidence="5 6">
    <name type="scientific">Suttonella ornithocola</name>
    <dbReference type="NCBI Taxonomy" id="279832"/>
    <lineage>
        <taxon>Bacteria</taxon>
        <taxon>Pseudomonadati</taxon>
        <taxon>Pseudomonadota</taxon>
        <taxon>Gammaproteobacteria</taxon>
        <taxon>Cardiobacteriales</taxon>
        <taxon>Cardiobacteriaceae</taxon>
        <taxon>Suttonella</taxon>
    </lineage>
</organism>
<dbReference type="Gene3D" id="3.40.190.10">
    <property type="entry name" value="Periplasmic binding protein-like II"/>
    <property type="match status" value="2"/>
</dbReference>
<name>A0A380MKB6_9GAMM</name>
<evidence type="ECO:0000256" key="2">
    <source>
        <dbReference type="ARBA" id="ARBA00022729"/>
    </source>
</evidence>
<dbReference type="AlphaFoldDB" id="A0A380MKB6"/>
<gene>
    <name evidence="5" type="primary">fliY_1</name>
    <name evidence="5" type="ORF">NCTC13337_00060</name>
</gene>
<evidence type="ECO:0000256" key="3">
    <source>
        <dbReference type="SAM" id="SignalP"/>
    </source>
</evidence>
<feature type="domain" description="Solute-binding protein family 3/N-terminal" evidence="4">
    <location>
        <begin position="26"/>
        <end position="249"/>
    </location>
</feature>
<accession>A0A380MKB6</accession>
<dbReference type="EMBL" id="UHIC01000001">
    <property type="protein sequence ID" value="SUO93109.1"/>
    <property type="molecule type" value="Genomic_DNA"/>
</dbReference>
<reference evidence="5 6" key="1">
    <citation type="submission" date="2018-06" db="EMBL/GenBank/DDBJ databases">
        <authorList>
            <consortium name="Pathogen Informatics"/>
            <person name="Doyle S."/>
        </authorList>
    </citation>
    <scope>NUCLEOTIDE SEQUENCE [LARGE SCALE GENOMIC DNA]</scope>
    <source>
        <strain evidence="5 6">NCTC13337</strain>
    </source>
</reference>
<comment type="similarity">
    <text evidence="1">Belongs to the bacterial solute-binding protein 3 family.</text>
</comment>
<dbReference type="CDD" id="cd13530">
    <property type="entry name" value="PBP2_peptides_like"/>
    <property type="match status" value="1"/>
</dbReference>
<dbReference type="Pfam" id="PF00497">
    <property type="entry name" value="SBP_bac_3"/>
    <property type="match status" value="1"/>
</dbReference>
<dbReference type="SMART" id="SM00062">
    <property type="entry name" value="PBPb"/>
    <property type="match status" value="1"/>
</dbReference>
<sequence length="249" mass="28324">MLISFRQLCLMTGLCFGLYANVQAETLKMGANISSPPFIFRDDESKLTGFEIELINEIGKQEGFDVRVTPAIFPFVFTQLEKGDIDFIGNLYYSEERNNAYLLSQPYYTETLQYAALGDKKIENPLMDGSRVSVLASSPVEEILHEELPKYPGVKLVSEETSYLGFKDLFIKKVDFMISTQSNIASLTNAYPQYEYQTFTPEGALNKTVTLHFLTLKSNSKLMERINQGLNKLIENGKFDELKAKYHLK</sequence>
<dbReference type="OrthoDB" id="368476at2"/>
<dbReference type="PANTHER" id="PTHR35936">
    <property type="entry name" value="MEMBRANE-BOUND LYTIC MUREIN TRANSGLYCOSYLASE F"/>
    <property type="match status" value="1"/>
</dbReference>
<evidence type="ECO:0000313" key="6">
    <source>
        <dbReference type="Proteomes" id="UP000254601"/>
    </source>
</evidence>